<organism evidence="2">
    <name type="scientific">Oryza meridionalis</name>
    <dbReference type="NCBI Taxonomy" id="40149"/>
    <lineage>
        <taxon>Eukaryota</taxon>
        <taxon>Viridiplantae</taxon>
        <taxon>Streptophyta</taxon>
        <taxon>Embryophyta</taxon>
        <taxon>Tracheophyta</taxon>
        <taxon>Spermatophyta</taxon>
        <taxon>Magnoliopsida</taxon>
        <taxon>Liliopsida</taxon>
        <taxon>Poales</taxon>
        <taxon>Poaceae</taxon>
        <taxon>BOP clade</taxon>
        <taxon>Oryzoideae</taxon>
        <taxon>Oryzeae</taxon>
        <taxon>Oryzinae</taxon>
        <taxon>Oryza</taxon>
    </lineage>
</organism>
<proteinExistence type="predicted"/>
<sequence>MEKNTAATGQLMTSFATATPSSPKRPAGGPSSTRRGTRCSAGCGGVGARGAAVTVSGLARSTPPRRPRAHDAAILALFGASASLNFADSAWLLHIPRAPVVSGLRPPAARCAARRQQGCRRVPAPGEYRHCHCHLRR</sequence>
<reference evidence="2" key="2">
    <citation type="submission" date="2018-05" db="EMBL/GenBank/DDBJ databases">
        <title>OmerRS3 (Oryza meridionalis Reference Sequence Version 3).</title>
        <authorList>
            <person name="Zhang J."/>
            <person name="Kudrna D."/>
            <person name="Lee S."/>
            <person name="Talag J."/>
            <person name="Welchert J."/>
            <person name="Wing R.A."/>
        </authorList>
    </citation>
    <scope>NUCLEOTIDE SEQUENCE [LARGE SCALE GENOMIC DNA]</scope>
    <source>
        <strain evidence="2">cv. OR44</strain>
    </source>
</reference>
<keyword evidence="3" id="KW-1185">Reference proteome</keyword>
<name>A0A0E0CAE0_9ORYZ</name>
<feature type="region of interest" description="Disordered" evidence="1">
    <location>
        <begin position="1"/>
        <end position="47"/>
    </location>
</feature>
<dbReference type="HOGENOM" id="CLU_1868374_0_0_1"/>
<dbReference type="AlphaFoldDB" id="A0A0E0CAE0"/>
<feature type="compositionally biased region" description="Polar residues" evidence="1">
    <location>
        <begin position="1"/>
        <end position="22"/>
    </location>
</feature>
<dbReference type="Gramene" id="OMERI01G34440.4">
    <property type="protein sequence ID" value="OMERI01G34440.4"/>
    <property type="gene ID" value="OMERI01G34440"/>
</dbReference>
<evidence type="ECO:0000256" key="1">
    <source>
        <dbReference type="SAM" id="MobiDB-lite"/>
    </source>
</evidence>
<reference evidence="2" key="1">
    <citation type="submission" date="2015-04" db="UniProtKB">
        <authorList>
            <consortium name="EnsemblPlants"/>
        </authorList>
    </citation>
    <scope>IDENTIFICATION</scope>
</reference>
<protein>
    <submittedName>
        <fullName evidence="2">Uncharacterized protein</fullName>
    </submittedName>
</protein>
<dbReference type="EnsemblPlants" id="OMERI01G34440.4">
    <property type="protein sequence ID" value="OMERI01G34440.4"/>
    <property type="gene ID" value="OMERI01G34440"/>
</dbReference>
<accession>A0A0E0CAE0</accession>
<evidence type="ECO:0000313" key="3">
    <source>
        <dbReference type="Proteomes" id="UP000008021"/>
    </source>
</evidence>
<dbReference type="Proteomes" id="UP000008021">
    <property type="component" value="Chromosome 1"/>
</dbReference>
<evidence type="ECO:0000313" key="2">
    <source>
        <dbReference type="EnsemblPlants" id="OMERI01G34440.4"/>
    </source>
</evidence>